<feature type="repeat" description="ANK" evidence="1">
    <location>
        <begin position="43"/>
        <end position="75"/>
    </location>
</feature>
<dbReference type="AlphaFoldDB" id="A0AA35TDY9"/>
<dbReference type="SUPFAM" id="SSF48403">
    <property type="entry name" value="Ankyrin repeat"/>
    <property type="match status" value="1"/>
</dbReference>
<dbReference type="SMART" id="SM00248">
    <property type="entry name" value="ANK"/>
    <property type="match status" value="3"/>
</dbReference>
<evidence type="ECO:0000313" key="3">
    <source>
        <dbReference type="EMBL" id="CAI8046575.1"/>
    </source>
</evidence>
<keyword evidence="1" id="KW-0040">ANK repeat</keyword>
<dbReference type="Proteomes" id="UP001174909">
    <property type="component" value="Unassembled WGS sequence"/>
</dbReference>
<dbReference type="PROSITE" id="PS50088">
    <property type="entry name" value="ANK_REPEAT"/>
    <property type="match status" value="2"/>
</dbReference>
<dbReference type="Pfam" id="PF13920">
    <property type="entry name" value="zf-C3HC4_3"/>
    <property type="match status" value="1"/>
</dbReference>
<feature type="repeat" description="ANK" evidence="1">
    <location>
        <begin position="76"/>
        <end position="108"/>
    </location>
</feature>
<dbReference type="Gene3D" id="1.25.40.20">
    <property type="entry name" value="Ankyrin repeat-containing domain"/>
    <property type="match status" value="1"/>
</dbReference>
<dbReference type="EMBL" id="CASHTH010003574">
    <property type="protein sequence ID" value="CAI8046575.1"/>
    <property type="molecule type" value="Genomic_DNA"/>
</dbReference>
<dbReference type="GO" id="GO:0005737">
    <property type="term" value="C:cytoplasm"/>
    <property type="evidence" value="ECO:0007669"/>
    <property type="project" value="TreeGrafter"/>
</dbReference>
<comment type="caution">
    <text evidence="3">The sequence shown here is derived from an EMBL/GenBank/DDBJ whole genome shotgun (WGS) entry which is preliminary data.</text>
</comment>
<dbReference type="PRINTS" id="PR01415">
    <property type="entry name" value="ANKYRIN"/>
</dbReference>
<dbReference type="SUPFAM" id="SSF57850">
    <property type="entry name" value="RING/U-box"/>
    <property type="match status" value="1"/>
</dbReference>
<organism evidence="3 4">
    <name type="scientific">Geodia barretti</name>
    <name type="common">Barrett's horny sponge</name>
    <dbReference type="NCBI Taxonomy" id="519541"/>
    <lineage>
        <taxon>Eukaryota</taxon>
        <taxon>Metazoa</taxon>
        <taxon>Porifera</taxon>
        <taxon>Demospongiae</taxon>
        <taxon>Heteroscleromorpha</taxon>
        <taxon>Tetractinellida</taxon>
        <taxon>Astrophorina</taxon>
        <taxon>Geodiidae</taxon>
        <taxon>Geodia</taxon>
    </lineage>
</organism>
<dbReference type="PANTHER" id="PTHR24202:SF4">
    <property type="entry name" value="E3 UBIQUITIN-PROTEIN LIGASE MIB2-RELATED"/>
    <property type="match status" value="1"/>
</dbReference>
<name>A0AA35TDY9_GEOBA</name>
<reference evidence="3" key="1">
    <citation type="submission" date="2023-03" db="EMBL/GenBank/DDBJ databases">
        <authorList>
            <person name="Steffen K."/>
            <person name="Cardenas P."/>
        </authorList>
    </citation>
    <scope>NUCLEOTIDE SEQUENCE</scope>
</reference>
<sequence length="259" mass="27710">MSPSPITTPSTAFTMQLLEVTSEPSVTSSPMPAPVGVDDKKTTGFTSLHLSALNNHLEASQALLQAGANPNIQNVNLQTPLHLAVERRNIQIVRLLVEEGANPDMGDKFGDRPLHEALRHHTMSQLKQVQESPQDIGKAMVTISTEKKASASIAIFLASAGASLEVLNKKNQKPVELCSDPTLLKLLKKCHLDHAQSGRDTPSADKPSSSSQNGSLSTCLVCETGRRAVLLLPCAHVATCEKCQVSSCPICRQPVSHSN</sequence>
<feature type="region of interest" description="Disordered" evidence="2">
    <location>
        <begin position="195"/>
        <end position="216"/>
    </location>
</feature>
<gene>
    <name evidence="3" type="ORF">GBAR_LOCUS25768</name>
</gene>
<evidence type="ECO:0000256" key="2">
    <source>
        <dbReference type="SAM" id="MobiDB-lite"/>
    </source>
</evidence>
<feature type="non-terminal residue" evidence="3">
    <location>
        <position position="1"/>
    </location>
</feature>
<keyword evidence="4" id="KW-1185">Reference proteome</keyword>
<dbReference type="GO" id="GO:0016567">
    <property type="term" value="P:protein ubiquitination"/>
    <property type="evidence" value="ECO:0007669"/>
    <property type="project" value="TreeGrafter"/>
</dbReference>
<accession>A0AA35TDY9</accession>
<dbReference type="PROSITE" id="PS50297">
    <property type="entry name" value="ANK_REP_REGION"/>
    <property type="match status" value="2"/>
</dbReference>
<dbReference type="InterPro" id="IPR013083">
    <property type="entry name" value="Znf_RING/FYVE/PHD"/>
</dbReference>
<feature type="compositionally biased region" description="Polar residues" evidence="2">
    <location>
        <begin position="206"/>
        <end position="216"/>
    </location>
</feature>
<dbReference type="PANTHER" id="PTHR24202">
    <property type="entry name" value="E3 UBIQUITIN-PROTEIN LIGASE MIB2"/>
    <property type="match status" value="1"/>
</dbReference>
<evidence type="ECO:0000256" key="1">
    <source>
        <dbReference type="PROSITE-ProRule" id="PRU00023"/>
    </source>
</evidence>
<evidence type="ECO:0000313" key="4">
    <source>
        <dbReference type="Proteomes" id="UP001174909"/>
    </source>
</evidence>
<dbReference type="Gene3D" id="3.30.40.10">
    <property type="entry name" value="Zinc/RING finger domain, C3HC4 (zinc finger)"/>
    <property type="match status" value="1"/>
</dbReference>
<proteinExistence type="predicted"/>
<dbReference type="Pfam" id="PF12796">
    <property type="entry name" value="Ank_2"/>
    <property type="match status" value="1"/>
</dbReference>
<dbReference type="InterPro" id="IPR002110">
    <property type="entry name" value="Ankyrin_rpt"/>
</dbReference>
<protein>
    <submittedName>
        <fullName evidence="3">E3 ubiquitin-protein ligase MIB1</fullName>
    </submittedName>
</protein>
<dbReference type="InterPro" id="IPR036770">
    <property type="entry name" value="Ankyrin_rpt-contain_sf"/>
</dbReference>